<name>X1SQJ4_9ZZZZ</name>
<sequence length="72" mass="8463">MTKKPLYPHVPKSRQPRVIPIEPRRPHEREEIEFLPDSPEVLTQTITATGYRSQIDNAFQQAINRAKGLRKW</sequence>
<gene>
    <name evidence="1" type="ORF">S12H4_14345</name>
</gene>
<evidence type="ECO:0000313" key="1">
    <source>
        <dbReference type="EMBL" id="GAI81406.1"/>
    </source>
</evidence>
<dbReference type="AlphaFoldDB" id="X1SQJ4"/>
<protein>
    <submittedName>
        <fullName evidence="1">Uncharacterized protein</fullName>
    </submittedName>
</protein>
<accession>X1SQJ4</accession>
<proteinExistence type="predicted"/>
<dbReference type="EMBL" id="BARW01006838">
    <property type="protein sequence ID" value="GAI81406.1"/>
    <property type="molecule type" value="Genomic_DNA"/>
</dbReference>
<comment type="caution">
    <text evidence="1">The sequence shown here is derived from an EMBL/GenBank/DDBJ whole genome shotgun (WGS) entry which is preliminary data.</text>
</comment>
<reference evidence="1" key="1">
    <citation type="journal article" date="2014" name="Front. Microbiol.">
        <title>High frequency of phylogenetically diverse reductive dehalogenase-homologous genes in deep subseafloor sedimentary metagenomes.</title>
        <authorList>
            <person name="Kawai M."/>
            <person name="Futagami T."/>
            <person name="Toyoda A."/>
            <person name="Takaki Y."/>
            <person name="Nishi S."/>
            <person name="Hori S."/>
            <person name="Arai W."/>
            <person name="Tsubouchi T."/>
            <person name="Morono Y."/>
            <person name="Uchiyama I."/>
            <person name="Ito T."/>
            <person name="Fujiyama A."/>
            <person name="Inagaki F."/>
            <person name="Takami H."/>
        </authorList>
    </citation>
    <scope>NUCLEOTIDE SEQUENCE</scope>
    <source>
        <strain evidence="1">Expedition CK06-06</strain>
    </source>
</reference>
<organism evidence="1">
    <name type="scientific">marine sediment metagenome</name>
    <dbReference type="NCBI Taxonomy" id="412755"/>
    <lineage>
        <taxon>unclassified sequences</taxon>
        <taxon>metagenomes</taxon>
        <taxon>ecological metagenomes</taxon>
    </lineage>
</organism>